<dbReference type="SUPFAM" id="SSF55620">
    <property type="entry name" value="Tetrahydrobiopterin biosynthesis enzymes-like"/>
    <property type="match status" value="1"/>
</dbReference>
<dbReference type="Gene3D" id="3.30.1130.10">
    <property type="match status" value="1"/>
</dbReference>
<dbReference type="InterPro" id="IPR043133">
    <property type="entry name" value="GTP-CH-I_C/QueF"/>
</dbReference>
<comment type="pathway">
    <text evidence="2 6">Cofactor biosynthesis; tetrahydrofolate biosynthesis; 2-amino-4-hydroxy-6-hydroxymethyl-7,8-dihydropteridine diphosphate from 7,8-dihydroneopterin triphosphate: step 3/4.</text>
</comment>
<evidence type="ECO:0000313" key="8">
    <source>
        <dbReference type="EMBL" id="SFB31977.1"/>
    </source>
</evidence>
<gene>
    <name evidence="8" type="ORF">SAMN04488072_11584</name>
</gene>
<comment type="function">
    <text evidence="6">Catalyzes the conversion of 7,8-dihydroneopterin to 6-hydroxymethyl-7,8-dihydropterin.</text>
</comment>
<keyword evidence="9" id="KW-1185">Reference proteome</keyword>
<dbReference type="GO" id="GO:0046654">
    <property type="term" value="P:tetrahydrofolate biosynthetic process"/>
    <property type="evidence" value="ECO:0007669"/>
    <property type="project" value="UniProtKB-UniRule"/>
</dbReference>
<comment type="catalytic activity">
    <reaction evidence="1 6">
        <text>7,8-dihydroneopterin = 6-hydroxymethyl-7,8-dihydropterin + glycolaldehyde</text>
        <dbReference type="Rhea" id="RHEA:10540"/>
        <dbReference type="ChEBI" id="CHEBI:17001"/>
        <dbReference type="ChEBI" id="CHEBI:17071"/>
        <dbReference type="ChEBI" id="CHEBI:44841"/>
        <dbReference type="EC" id="4.1.2.25"/>
    </reaction>
</comment>
<dbReference type="Pfam" id="PF02152">
    <property type="entry name" value="FolB"/>
    <property type="match status" value="1"/>
</dbReference>
<sequence length="121" mass="13844">MDKILMNQMAFYGYHGLFPEETKLGQRFLVDVDLMLDLKKSSRTDDMNDSIDYGEVYDVVKEIVEGEPKNLVEAVAEAIADELFRSFELLDACKLKVTKPDPPIPGHYQSVAVEIFRERNV</sequence>
<accession>A0A1I1A240</accession>
<organism evidence="8 9">
    <name type="scientific">Lentibacillus halodurans</name>
    <dbReference type="NCBI Taxonomy" id="237679"/>
    <lineage>
        <taxon>Bacteria</taxon>
        <taxon>Bacillati</taxon>
        <taxon>Bacillota</taxon>
        <taxon>Bacilli</taxon>
        <taxon>Bacillales</taxon>
        <taxon>Bacillaceae</taxon>
        <taxon>Lentibacillus</taxon>
    </lineage>
</organism>
<dbReference type="EMBL" id="FOJW01000015">
    <property type="protein sequence ID" value="SFB31977.1"/>
    <property type="molecule type" value="Genomic_DNA"/>
</dbReference>
<evidence type="ECO:0000256" key="1">
    <source>
        <dbReference type="ARBA" id="ARBA00001353"/>
    </source>
</evidence>
<dbReference type="GO" id="GO:0004150">
    <property type="term" value="F:dihydroneopterin aldolase activity"/>
    <property type="evidence" value="ECO:0007669"/>
    <property type="project" value="UniProtKB-UniRule"/>
</dbReference>
<dbReference type="UniPathway" id="UPA00077">
    <property type="reaction ID" value="UER00154"/>
</dbReference>
<evidence type="ECO:0000256" key="4">
    <source>
        <dbReference type="ARBA" id="ARBA00022909"/>
    </source>
</evidence>
<evidence type="ECO:0000259" key="7">
    <source>
        <dbReference type="SMART" id="SM00905"/>
    </source>
</evidence>
<keyword evidence="4 6" id="KW-0289">Folate biosynthesis</keyword>
<evidence type="ECO:0000256" key="6">
    <source>
        <dbReference type="RuleBase" id="RU362079"/>
    </source>
</evidence>
<evidence type="ECO:0000256" key="5">
    <source>
        <dbReference type="ARBA" id="ARBA00023239"/>
    </source>
</evidence>
<dbReference type="InterPro" id="IPR006157">
    <property type="entry name" value="FolB_dom"/>
</dbReference>
<evidence type="ECO:0000256" key="2">
    <source>
        <dbReference type="ARBA" id="ARBA00005013"/>
    </source>
</evidence>
<dbReference type="GO" id="GO:0005737">
    <property type="term" value="C:cytoplasm"/>
    <property type="evidence" value="ECO:0007669"/>
    <property type="project" value="TreeGrafter"/>
</dbReference>
<comment type="similarity">
    <text evidence="3 6">Belongs to the DHNA family.</text>
</comment>
<dbReference type="AlphaFoldDB" id="A0A1I1A240"/>
<dbReference type="Proteomes" id="UP000198642">
    <property type="component" value="Unassembled WGS sequence"/>
</dbReference>
<keyword evidence="5 6" id="KW-0456">Lyase</keyword>
<dbReference type="PANTHER" id="PTHR42844:SF1">
    <property type="entry name" value="DIHYDRONEOPTERIN ALDOLASE 1-RELATED"/>
    <property type="match status" value="1"/>
</dbReference>
<dbReference type="OrthoDB" id="9803748at2"/>
<dbReference type="GO" id="GO:0046656">
    <property type="term" value="P:folic acid biosynthetic process"/>
    <property type="evidence" value="ECO:0007669"/>
    <property type="project" value="UniProtKB-UniRule"/>
</dbReference>
<feature type="domain" description="Dihydroneopterin aldolase/epimerase" evidence="7">
    <location>
        <begin position="4"/>
        <end position="117"/>
    </location>
</feature>
<dbReference type="CDD" id="cd00534">
    <property type="entry name" value="DHNA_DHNTPE"/>
    <property type="match status" value="1"/>
</dbReference>
<protein>
    <recommendedName>
        <fullName evidence="6">7,8-dihydroneopterin aldolase</fullName>
        <ecNumber evidence="6">4.1.2.25</ecNumber>
    </recommendedName>
</protein>
<dbReference type="InterPro" id="IPR006156">
    <property type="entry name" value="Dihydroneopterin_aldolase"/>
</dbReference>
<dbReference type="EC" id="4.1.2.25" evidence="6"/>
<dbReference type="PANTHER" id="PTHR42844">
    <property type="entry name" value="DIHYDRONEOPTERIN ALDOLASE 1-RELATED"/>
    <property type="match status" value="1"/>
</dbReference>
<dbReference type="NCBIfam" id="TIGR00525">
    <property type="entry name" value="folB"/>
    <property type="match status" value="1"/>
</dbReference>
<dbReference type="NCBIfam" id="TIGR00526">
    <property type="entry name" value="folB_dom"/>
    <property type="match status" value="1"/>
</dbReference>
<evidence type="ECO:0000256" key="3">
    <source>
        <dbReference type="ARBA" id="ARBA00005708"/>
    </source>
</evidence>
<name>A0A1I1A240_9BACI</name>
<proteinExistence type="inferred from homology"/>
<dbReference type="FunFam" id="3.30.1130.10:FF:000003">
    <property type="entry name" value="7,8-dihydroneopterin aldolase"/>
    <property type="match status" value="1"/>
</dbReference>
<dbReference type="SMART" id="SM00905">
    <property type="entry name" value="FolB"/>
    <property type="match status" value="1"/>
</dbReference>
<evidence type="ECO:0000313" key="9">
    <source>
        <dbReference type="Proteomes" id="UP000198642"/>
    </source>
</evidence>
<reference evidence="8 9" key="1">
    <citation type="submission" date="2016-10" db="EMBL/GenBank/DDBJ databases">
        <authorList>
            <person name="de Groot N.N."/>
        </authorList>
    </citation>
    <scope>NUCLEOTIDE SEQUENCE [LARGE SCALE GENOMIC DNA]</scope>
    <source>
        <strain evidence="8 9">CGMCC 1.3702</strain>
    </source>
</reference>
<dbReference type="STRING" id="237679.SAMN04488072_11584"/>
<dbReference type="RefSeq" id="WP_090240619.1">
    <property type="nucleotide sequence ID" value="NZ_FOJW01000015.1"/>
</dbReference>